<dbReference type="PROSITE" id="PS51257">
    <property type="entry name" value="PROKAR_LIPOPROTEIN"/>
    <property type="match status" value="1"/>
</dbReference>
<dbReference type="PANTHER" id="PTHR43861:SF3">
    <property type="entry name" value="PUTATIVE (AFU_ORTHOLOGUE AFUA_2G14390)-RELATED"/>
    <property type="match status" value="1"/>
</dbReference>
<feature type="chain" id="PRO_5046518622" evidence="2">
    <location>
        <begin position="22"/>
        <end position="236"/>
    </location>
</feature>
<protein>
    <submittedName>
        <fullName evidence="4">Class I SAM-dependent methyltransferase</fullName>
        <ecNumber evidence="4">2.1.1.-</ecNumber>
    </submittedName>
</protein>
<comment type="caution">
    <text evidence="4">The sequence shown here is derived from an EMBL/GenBank/DDBJ whole genome shotgun (WGS) entry which is preliminary data.</text>
</comment>
<dbReference type="Gene3D" id="3.40.50.150">
    <property type="entry name" value="Vaccinia Virus protein VP39"/>
    <property type="match status" value="1"/>
</dbReference>
<keyword evidence="2" id="KW-0732">Signal</keyword>
<dbReference type="InterPro" id="IPR029063">
    <property type="entry name" value="SAM-dependent_MTases_sf"/>
</dbReference>
<dbReference type="GO" id="GO:0008168">
    <property type="term" value="F:methyltransferase activity"/>
    <property type="evidence" value="ECO:0007669"/>
    <property type="project" value="UniProtKB-KW"/>
</dbReference>
<evidence type="ECO:0000313" key="5">
    <source>
        <dbReference type="Proteomes" id="UP001597124"/>
    </source>
</evidence>
<dbReference type="PANTHER" id="PTHR43861">
    <property type="entry name" value="TRANS-ACONITATE 2-METHYLTRANSFERASE-RELATED"/>
    <property type="match status" value="1"/>
</dbReference>
<reference evidence="5" key="1">
    <citation type="journal article" date="2019" name="Int. J. Syst. Evol. Microbiol.">
        <title>The Global Catalogue of Microorganisms (GCM) 10K type strain sequencing project: providing services to taxonomists for standard genome sequencing and annotation.</title>
        <authorList>
            <consortium name="The Broad Institute Genomics Platform"/>
            <consortium name="The Broad Institute Genome Sequencing Center for Infectious Disease"/>
            <person name="Wu L."/>
            <person name="Ma J."/>
        </authorList>
    </citation>
    <scope>NUCLEOTIDE SEQUENCE [LARGE SCALE GENOMIC DNA]</scope>
    <source>
        <strain evidence="5">CCUG 52537</strain>
    </source>
</reference>
<evidence type="ECO:0000313" key="4">
    <source>
        <dbReference type="EMBL" id="MFD0849441.1"/>
    </source>
</evidence>
<dbReference type="Proteomes" id="UP001597124">
    <property type="component" value="Unassembled WGS sequence"/>
</dbReference>
<dbReference type="InterPro" id="IPR041698">
    <property type="entry name" value="Methyltransf_25"/>
</dbReference>
<feature type="domain" description="Methyltransferase" evidence="3">
    <location>
        <begin position="74"/>
        <end position="169"/>
    </location>
</feature>
<keyword evidence="5" id="KW-1185">Reference proteome</keyword>
<dbReference type="EC" id="2.1.1.-" evidence="4"/>
<proteinExistence type="predicted"/>
<dbReference type="SUPFAM" id="SSF53335">
    <property type="entry name" value="S-adenosyl-L-methionine-dependent methyltransferases"/>
    <property type="match status" value="1"/>
</dbReference>
<accession>A0ABW3C4M7</accession>
<evidence type="ECO:0000256" key="1">
    <source>
        <dbReference type="ARBA" id="ARBA00022679"/>
    </source>
</evidence>
<feature type="signal peptide" evidence="2">
    <location>
        <begin position="1"/>
        <end position="21"/>
    </location>
</feature>
<gene>
    <name evidence="4" type="ORF">ACFQ00_13985</name>
</gene>
<keyword evidence="4" id="KW-0489">Methyltransferase</keyword>
<dbReference type="GO" id="GO:0032259">
    <property type="term" value="P:methylation"/>
    <property type="evidence" value="ECO:0007669"/>
    <property type="project" value="UniProtKB-KW"/>
</dbReference>
<keyword evidence="1 4" id="KW-0808">Transferase</keyword>
<evidence type="ECO:0000256" key="2">
    <source>
        <dbReference type="SAM" id="SignalP"/>
    </source>
</evidence>
<evidence type="ECO:0000259" key="3">
    <source>
        <dbReference type="Pfam" id="PF13649"/>
    </source>
</evidence>
<organism evidence="4 5">
    <name type="scientific">Sphingosinicella xenopeptidilytica</name>
    <dbReference type="NCBI Taxonomy" id="364098"/>
    <lineage>
        <taxon>Bacteria</taxon>
        <taxon>Pseudomonadati</taxon>
        <taxon>Pseudomonadota</taxon>
        <taxon>Alphaproteobacteria</taxon>
        <taxon>Sphingomonadales</taxon>
        <taxon>Sphingosinicellaceae</taxon>
        <taxon>Sphingosinicella</taxon>
    </lineage>
</organism>
<dbReference type="RefSeq" id="WP_381492034.1">
    <property type="nucleotide sequence ID" value="NZ_JBHTIK010000010.1"/>
</dbReference>
<dbReference type="EMBL" id="JBHTIK010000010">
    <property type="protein sequence ID" value="MFD0849441.1"/>
    <property type="molecule type" value="Genomic_DNA"/>
</dbReference>
<dbReference type="CDD" id="cd02440">
    <property type="entry name" value="AdoMet_MTases"/>
    <property type="match status" value="1"/>
</dbReference>
<name>A0ABW3C4M7_SPHXN</name>
<sequence>MNRRVLLLSSLVLLAACKAPPAPPSPPGEDSFPSVERPVAEIVSAQFSDEESREQAGEARRVMDLMGIAPGSIVADIGAGRGYYTVNLSRRVGEAGRVYAEDIFENTVNDLRGRVHAAGFSNVSVVLGTPGDPKLPPQSLDRALLVHMYHEIENPYELLWNLRTSLKPGALVGIVDADRPTRNHGTPPWLLECEVLAIGFERQALHELDGKSYLAIYAATKPRPRPIDIQPCRSAP</sequence>
<dbReference type="Pfam" id="PF13649">
    <property type="entry name" value="Methyltransf_25"/>
    <property type="match status" value="1"/>
</dbReference>